<keyword evidence="2" id="KW-1185">Reference proteome</keyword>
<gene>
    <name evidence="1" type="ORF">BAUCODRAFT_58449</name>
</gene>
<dbReference type="AlphaFoldDB" id="M2N0X3"/>
<sequence>SNVSAGITLCTGINFTSSCDSVAWPVNECIALNDYSGKTLSFRPDAGFECLLMQDRCNGNEQYADLYHDSIEDSDLSRLSWINMTRSYECFTTTVA</sequence>
<reference evidence="1 2" key="1">
    <citation type="journal article" date="2012" name="PLoS Pathog.">
        <title>Diverse lifestyles and strategies of plant pathogenesis encoded in the genomes of eighteen Dothideomycetes fungi.</title>
        <authorList>
            <person name="Ohm R.A."/>
            <person name="Feau N."/>
            <person name="Henrissat B."/>
            <person name="Schoch C.L."/>
            <person name="Horwitz B.A."/>
            <person name="Barry K.W."/>
            <person name="Condon B.J."/>
            <person name="Copeland A.C."/>
            <person name="Dhillon B."/>
            <person name="Glaser F."/>
            <person name="Hesse C.N."/>
            <person name="Kosti I."/>
            <person name="LaButti K."/>
            <person name="Lindquist E.A."/>
            <person name="Lucas S."/>
            <person name="Salamov A.A."/>
            <person name="Bradshaw R.E."/>
            <person name="Ciuffetti L."/>
            <person name="Hamelin R.C."/>
            <person name="Kema G.H.J."/>
            <person name="Lawrence C."/>
            <person name="Scott J.A."/>
            <person name="Spatafora J.W."/>
            <person name="Turgeon B.G."/>
            <person name="de Wit P.J.G.M."/>
            <person name="Zhong S."/>
            <person name="Goodwin S.B."/>
            <person name="Grigoriev I.V."/>
        </authorList>
    </citation>
    <scope>NUCLEOTIDE SEQUENCE [LARGE SCALE GENOMIC DNA]</scope>
    <source>
        <strain evidence="1 2">UAMH 10762</strain>
    </source>
</reference>
<dbReference type="Proteomes" id="UP000011761">
    <property type="component" value="Unassembled WGS sequence"/>
</dbReference>
<dbReference type="GeneID" id="19115781"/>
<dbReference type="RefSeq" id="XP_007680455.1">
    <property type="nucleotide sequence ID" value="XM_007682265.2"/>
</dbReference>
<proteinExistence type="predicted"/>
<dbReference type="EMBL" id="KB445562">
    <property type="protein sequence ID" value="EMC92285.1"/>
    <property type="molecule type" value="Genomic_DNA"/>
</dbReference>
<protein>
    <submittedName>
        <fullName evidence="1">Uncharacterized protein</fullName>
    </submittedName>
</protein>
<evidence type="ECO:0000313" key="2">
    <source>
        <dbReference type="Proteomes" id="UP000011761"/>
    </source>
</evidence>
<name>M2N0X3_BAUPA</name>
<dbReference type="HOGENOM" id="CLU_2365180_0_0_1"/>
<dbReference type="eggNOG" id="ENOG502RM9V">
    <property type="taxonomic scope" value="Eukaryota"/>
</dbReference>
<feature type="non-terminal residue" evidence="1">
    <location>
        <position position="96"/>
    </location>
</feature>
<accession>M2N0X3</accession>
<evidence type="ECO:0000313" key="1">
    <source>
        <dbReference type="EMBL" id="EMC92285.1"/>
    </source>
</evidence>
<organism evidence="1 2">
    <name type="scientific">Baudoinia panamericana (strain UAMH 10762)</name>
    <name type="common">Angels' share fungus</name>
    <name type="synonym">Baudoinia compniacensis (strain UAMH 10762)</name>
    <dbReference type="NCBI Taxonomy" id="717646"/>
    <lineage>
        <taxon>Eukaryota</taxon>
        <taxon>Fungi</taxon>
        <taxon>Dikarya</taxon>
        <taxon>Ascomycota</taxon>
        <taxon>Pezizomycotina</taxon>
        <taxon>Dothideomycetes</taxon>
        <taxon>Dothideomycetidae</taxon>
        <taxon>Mycosphaerellales</taxon>
        <taxon>Teratosphaeriaceae</taxon>
        <taxon>Baudoinia</taxon>
    </lineage>
</organism>
<dbReference type="STRING" id="717646.M2N0X3"/>
<dbReference type="OrthoDB" id="2910287at2759"/>
<feature type="non-terminal residue" evidence="1">
    <location>
        <position position="1"/>
    </location>
</feature>
<dbReference type="KEGG" id="bcom:BAUCODRAFT_58449"/>